<dbReference type="Gene3D" id="3.40.50.720">
    <property type="entry name" value="NAD(P)-binding Rossmann-like Domain"/>
    <property type="match status" value="1"/>
</dbReference>
<dbReference type="KEGG" id="ome:OLMES_2039"/>
<keyword evidence="3" id="KW-1185">Reference proteome</keyword>
<dbReference type="EMBL" id="CP021425">
    <property type="protein sequence ID" value="ARU56112.1"/>
    <property type="molecule type" value="Genomic_DNA"/>
</dbReference>
<dbReference type="RefSeq" id="WP_087461139.1">
    <property type="nucleotide sequence ID" value="NZ_CP021425.1"/>
</dbReference>
<dbReference type="InterPro" id="IPR013154">
    <property type="entry name" value="ADH-like_N"/>
</dbReference>
<dbReference type="GO" id="GO:0016491">
    <property type="term" value="F:oxidoreductase activity"/>
    <property type="evidence" value="ECO:0007669"/>
    <property type="project" value="InterPro"/>
</dbReference>
<dbReference type="CDD" id="cd08267">
    <property type="entry name" value="MDR1"/>
    <property type="match status" value="1"/>
</dbReference>
<feature type="domain" description="Enoyl reductase (ER)" evidence="1">
    <location>
        <begin position="12"/>
        <end position="335"/>
    </location>
</feature>
<dbReference type="Gene3D" id="3.90.180.10">
    <property type="entry name" value="Medium-chain alcohol dehydrogenases, catalytic domain"/>
    <property type="match status" value="1"/>
</dbReference>
<accession>A0A1Y0I6J1</accession>
<reference evidence="2 3" key="1">
    <citation type="submission" date="2017-05" db="EMBL/GenBank/DDBJ databases">
        <title>Genomic insights into alkan degradation activity of Oleiphilus messinensis.</title>
        <authorList>
            <person name="Kozyavkin S.A."/>
            <person name="Slesarev A.I."/>
            <person name="Golyshin P.N."/>
            <person name="Korzhenkov A."/>
            <person name="Golyshina O.N."/>
            <person name="Toshchakov S.V."/>
        </authorList>
    </citation>
    <scope>NUCLEOTIDE SEQUENCE [LARGE SCALE GENOMIC DNA]</scope>
    <source>
        <strain evidence="2 3">ME102</strain>
    </source>
</reference>
<dbReference type="InterPro" id="IPR020843">
    <property type="entry name" value="ER"/>
</dbReference>
<gene>
    <name evidence="2" type="ORF">OLMES_2039</name>
</gene>
<evidence type="ECO:0000259" key="1">
    <source>
        <dbReference type="SMART" id="SM00829"/>
    </source>
</evidence>
<dbReference type="InterPro" id="IPR011032">
    <property type="entry name" value="GroES-like_sf"/>
</dbReference>
<dbReference type="SMART" id="SM00829">
    <property type="entry name" value="PKS_ER"/>
    <property type="match status" value="1"/>
</dbReference>
<dbReference type="SUPFAM" id="SSF51735">
    <property type="entry name" value="NAD(P)-binding Rossmann-fold domains"/>
    <property type="match status" value="1"/>
</dbReference>
<dbReference type="InterPro" id="IPR036291">
    <property type="entry name" value="NAD(P)-bd_dom_sf"/>
</dbReference>
<dbReference type="OrthoDB" id="4190732at2"/>
<dbReference type="PANTHER" id="PTHR44013">
    <property type="entry name" value="ZINC-TYPE ALCOHOL DEHYDROGENASE-LIKE PROTEIN C16A3.02C"/>
    <property type="match status" value="1"/>
</dbReference>
<dbReference type="Pfam" id="PF13602">
    <property type="entry name" value="ADH_zinc_N_2"/>
    <property type="match status" value="1"/>
</dbReference>
<protein>
    <submittedName>
        <fullName evidence="2">Zinc-binding alcohol dehydrogenase</fullName>
    </submittedName>
</protein>
<name>A0A1Y0I6J1_9GAMM</name>
<dbReference type="SUPFAM" id="SSF50129">
    <property type="entry name" value="GroES-like"/>
    <property type="match status" value="1"/>
</dbReference>
<dbReference type="Proteomes" id="UP000196027">
    <property type="component" value="Chromosome"/>
</dbReference>
<dbReference type="AlphaFoldDB" id="A0A1Y0I6J1"/>
<proteinExistence type="predicted"/>
<sequence length="337" mass="36739">MTNRAAVIRHYGSAECFEITTHLPTLTPIDNQVLVEVKAASINPLDWKIRSGQLRYIHPQRFPLVLGQDIAGVVTAVGKSVKRLKIGDRVYGMVDQSLKPSWNGFAKPGAYASLALSREDTLVTIPDVYSFEQAAATPLAALTVMQSLGKLLREKSADGKQNLNVLVNGASGGVGTFAVQMAKAYQAKITAICSERHHTLVQSLGAQQCIDYHRNDFMDEVIRQGAYDIIYDIAGSFTFKQCRPVLQKRGTFIANVPNVSSLIGSMLTPIYQIFGQHQHQTCAWVHPSASDLSVINDLITAGHIKPVIGQRFALEEITKAHQAGEAGSYPGKLIITV</sequence>
<organism evidence="2 3">
    <name type="scientific">Oleiphilus messinensis</name>
    <dbReference type="NCBI Taxonomy" id="141451"/>
    <lineage>
        <taxon>Bacteria</taxon>
        <taxon>Pseudomonadati</taxon>
        <taxon>Pseudomonadota</taxon>
        <taxon>Gammaproteobacteria</taxon>
        <taxon>Oceanospirillales</taxon>
        <taxon>Oleiphilaceae</taxon>
        <taxon>Oleiphilus</taxon>
    </lineage>
</organism>
<evidence type="ECO:0000313" key="2">
    <source>
        <dbReference type="EMBL" id="ARU56112.1"/>
    </source>
</evidence>
<dbReference type="Pfam" id="PF08240">
    <property type="entry name" value="ADH_N"/>
    <property type="match status" value="1"/>
</dbReference>
<dbReference type="InterPro" id="IPR052733">
    <property type="entry name" value="Chloroplast_QOR"/>
</dbReference>
<dbReference type="PANTHER" id="PTHR44013:SF1">
    <property type="entry name" value="ZINC-TYPE ALCOHOL DEHYDROGENASE-LIKE PROTEIN C16A3.02C"/>
    <property type="match status" value="1"/>
</dbReference>
<evidence type="ECO:0000313" key="3">
    <source>
        <dbReference type="Proteomes" id="UP000196027"/>
    </source>
</evidence>